<organism evidence="2 3">
    <name type="scientific">Streptomyces atriruber</name>
    <dbReference type="NCBI Taxonomy" id="545121"/>
    <lineage>
        <taxon>Bacteria</taxon>
        <taxon>Bacillati</taxon>
        <taxon>Actinomycetota</taxon>
        <taxon>Actinomycetes</taxon>
        <taxon>Kitasatosporales</taxon>
        <taxon>Streptomycetaceae</taxon>
        <taxon>Streptomyces</taxon>
    </lineage>
</organism>
<comment type="caution">
    <text evidence="2">The sequence shown here is derived from an EMBL/GenBank/DDBJ whole genome shotgun (WGS) entry which is preliminary data.</text>
</comment>
<protein>
    <submittedName>
        <fullName evidence="2">Uncharacterized protein</fullName>
    </submittedName>
</protein>
<feature type="region of interest" description="Disordered" evidence="1">
    <location>
        <begin position="17"/>
        <end position="54"/>
    </location>
</feature>
<sequence length="54" mass="5730">MPMDPYAALQALLRAEAVRATPSEAEHPARQTPPTSPAASPEHDGEAKPRPKDA</sequence>
<evidence type="ECO:0000256" key="1">
    <source>
        <dbReference type="SAM" id="MobiDB-lite"/>
    </source>
</evidence>
<name>A0ABV3C009_9ACTN</name>
<dbReference type="EMBL" id="JBEYXV010000026">
    <property type="protein sequence ID" value="MEU6826315.1"/>
    <property type="molecule type" value="Genomic_DNA"/>
</dbReference>
<reference evidence="2 3" key="1">
    <citation type="submission" date="2024-06" db="EMBL/GenBank/DDBJ databases">
        <title>The Natural Products Discovery Center: Release of the First 8490 Sequenced Strains for Exploring Actinobacteria Biosynthetic Diversity.</title>
        <authorList>
            <person name="Kalkreuter E."/>
            <person name="Kautsar S.A."/>
            <person name="Yang D."/>
            <person name="Bader C.D."/>
            <person name="Teijaro C.N."/>
            <person name="Fluegel L."/>
            <person name="Davis C.M."/>
            <person name="Simpson J.R."/>
            <person name="Lauterbach L."/>
            <person name="Steele A.D."/>
            <person name="Gui C."/>
            <person name="Meng S."/>
            <person name="Li G."/>
            <person name="Viehrig K."/>
            <person name="Ye F."/>
            <person name="Su P."/>
            <person name="Kiefer A.F."/>
            <person name="Nichols A."/>
            <person name="Cepeda A.J."/>
            <person name="Yan W."/>
            <person name="Fan B."/>
            <person name="Jiang Y."/>
            <person name="Adhikari A."/>
            <person name="Zheng C.-J."/>
            <person name="Schuster L."/>
            <person name="Cowan T.M."/>
            <person name="Smanski M.J."/>
            <person name="Chevrette M.G."/>
            <person name="De Carvalho L.P.S."/>
            <person name="Shen B."/>
        </authorList>
    </citation>
    <scope>NUCLEOTIDE SEQUENCE [LARGE SCALE GENOMIC DNA]</scope>
    <source>
        <strain evidence="2 3">NPDC046838</strain>
    </source>
</reference>
<dbReference type="Proteomes" id="UP001551176">
    <property type="component" value="Unassembled WGS sequence"/>
</dbReference>
<evidence type="ECO:0000313" key="2">
    <source>
        <dbReference type="EMBL" id="MEU6826315.1"/>
    </source>
</evidence>
<gene>
    <name evidence="2" type="ORF">ABZ921_37360</name>
</gene>
<accession>A0ABV3C009</accession>
<feature type="compositionally biased region" description="Basic and acidic residues" evidence="1">
    <location>
        <begin position="41"/>
        <end position="54"/>
    </location>
</feature>
<keyword evidence="3" id="KW-1185">Reference proteome</keyword>
<evidence type="ECO:0000313" key="3">
    <source>
        <dbReference type="Proteomes" id="UP001551176"/>
    </source>
</evidence>
<dbReference type="RefSeq" id="WP_359357415.1">
    <property type="nucleotide sequence ID" value="NZ_JBEYXV010000026.1"/>
</dbReference>
<proteinExistence type="predicted"/>